<dbReference type="PANTHER" id="PTHR31921">
    <property type="entry name" value="PROTEIN DPCD"/>
    <property type="match status" value="1"/>
</dbReference>
<dbReference type="Pfam" id="PF14913">
    <property type="entry name" value="DPCD"/>
    <property type="match status" value="1"/>
</dbReference>
<reference evidence="4" key="2">
    <citation type="submission" date="2023-11" db="UniProtKB">
        <authorList>
            <consortium name="WormBaseParasite"/>
        </authorList>
    </citation>
    <scope>IDENTIFICATION</scope>
</reference>
<proteinExistence type="inferred from homology"/>
<dbReference type="PANTHER" id="PTHR31921:SF1">
    <property type="entry name" value="PROTEIN DPCD"/>
    <property type="match status" value="1"/>
</dbReference>
<name>A0AA85JRH7_TRIRE</name>
<dbReference type="Proteomes" id="UP000050795">
    <property type="component" value="Unassembled WGS sequence"/>
</dbReference>
<sequence>MDTRAWLEKIKAAKATLLIEDGRRKIHFLFPEGAEMVEEYDISNDNLLARRWRRKTVLGGDGSWEIEVGEPTTSRNQFSDCIVESSQTPLFSRSDVANSFQWRVRNLPYPLDVYKINIEDEAIVLRTTNKKYYKKFTIPDMMRMGLPLDEKSITLSHANNTLIISYKKPDKVLENEKALRQYVKTLKPVEQNDDCKTS</sequence>
<evidence type="ECO:0000256" key="2">
    <source>
        <dbReference type="ARBA" id="ARBA00020330"/>
    </source>
</evidence>
<dbReference type="AlphaFoldDB" id="A0AA85JRH7"/>
<accession>A0AA85JRH7</accession>
<dbReference type="PRINTS" id="PR02065">
    <property type="entry name" value="PROTEINDPCD"/>
</dbReference>
<evidence type="ECO:0000313" key="3">
    <source>
        <dbReference type="Proteomes" id="UP000050795"/>
    </source>
</evidence>
<dbReference type="WBParaSite" id="TREG1_48570.1">
    <property type="protein sequence ID" value="TREG1_48570.1"/>
    <property type="gene ID" value="TREG1_48570"/>
</dbReference>
<comment type="similarity">
    <text evidence="1">Belongs to the DPCD family.</text>
</comment>
<protein>
    <recommendedName>
        <fullName evidence="2">Protein DPCD</fullName>
    </recommendedName>
</protein>
<organism evidence="3 4">
    <name type="scientific">Trichobilharzia regenti</name>
    <name type="common">Nasal bird schistosome</name>
    <dbReference type="NCBI Taxonomy" id="157069"/>
    <lineage>
        <taxon>Eukaryota</taxon>
        <taxon>Metazoa</taxon>
        <taxon>Spiralia</taxon>
        <taxon>Lophotrochozoa</taxon>
        <taxon>Platyhelminthes</taxon>
        <taxon>Trematoda</taxon>
        <taxon>Digenea</taxon>
        <taxon>Strigeidida</taxon>
        <taxon>Schistosomatoidea</taxon>
        <taxon>Schistosomatidae</taxon>
        <taxon>Trichobilharzia</taxon>
    </lineage>
</organism>
<dbReference type="InterPro" id="IPR026224">
    <property type="entry name" value="DPCD"/>
</dbReference>
<evidence type="ECO:0000313" key="4">
    <source>
        <dbReference type="WBParaSite" id="TREG1_48570.1"/>
    </source>
</evidence>
<evidence type="ECO:0000256" key="1">
    <source>
        <dbReference type="ARBA" id="ARBA00010597"/>
    </source>
</evidence>
<keyword evidence="3" id="KW-1185">Reference proteome</keyword>
<reference evidence="3" key="1">
    <citation type="submission" date="2022-06" db="EMBL/GenBank/DDBJ databases">
        <authorList>
            <person name="Berger JAMES D."/>
            <person name="Berger JAMES D."/>
        </authorList>
    </citation>
    <scope>NUCLEOTIDE SEQUENCE [LARGE SCALE GENOMIC DNA]</scope>
</reference>